<evidence type="ECO:0000313" key="4">
    <source>
        <dbReference type="Proteomes" id="UP000295621"/>
    </source>
</evidence>
<evidence type="ECO:0000256" key="1">
    <source>
        <dbReference type="SAM" id="MobiDB-lite"/>
    </source>
</evidence>
<accession>A0A4R4RUQ4</accession>
<protein>
    <submittedName>
        <fullName evidence="3">Uncharacterized protein</fullName>
    </submittedName>
</protein>
<organism evidence="3 4">
    <name type="scientific">Jiangella ureilytica</name>
    <dbReference type="NCBI Taxonomy" id="2530374"/>
    <lineage>
        <taxon>Bacteria</taxon>
        <taxon>Bacillati</taxon>
        <taxon>Actinomycetota</taxon>
        <taxon>Actinomycetes</taxon>
        <taxon>Jiangellales</taxon>
        <taxon>Jiangellaceae</taxon>
        <taxon>Jiangella</taxon>
    </lineage>
</organism>
<sequence length="60" mass="6384">MRRTTLPHIAAAAALLGAVAAPGVAAQAVADREYGPVPDDREYSVVADREYGPTPDDREY</sequence>
<dbReference type="RefSeq" id="WP_131981175.1">
    <property type="nucleotide sequence ID" value="NZ_SMKL01000014.1"/>
</dbReference>
<dbReference type="AlphaFoldDB" id="A0A4R4RUQ4"/>
<comment type="caution">
    <text evidence="3">The sequence shown here is derived from an EMBL/GenBank/DDBJ whole genome shotgun (WGS) entry which is preliminary data.</text>
</comment>
<gene>
    <name evidence="3" type="ORF">E1212_08235</name>
</gene>
<feature type="signal peptide" evidence="2">
    <location>
        <begin position="1"/>
        <end position="25"/>
    </location>
</feature>
<feature type="region of interest" description="Disordered" evidence="1">
    <location>
        <begin position="32"/>
        <end position="60"/>
    </location>
</feature>
<dbReference type="Proteomes" id="UP000295621">
    <property type="component" value="Unassembled WGS sequence"/>
</dbReference>
<proteinExistence type="predicted"/>
<feature type="chain" id="PRO_5039150582" evidence="2">
    <location>
        <begin position="26"/>
        <end position="60"/>
    </location>
</feature>
<reference evidence="3 4" key="1">
    <citation type="submission" date="2019-02" db="EMBL/GenBank/DDBJ databases">
        <title>Draft genome sequences of novel Actinobacteria.</title>
        <authorList>
            <person name="Sahin N."/>
            <person name="Ay H."/>
            <person name="Saygin H."/>
        </authorList>
    </citation>
    <scope>NUCLEOTIDE SEQUENCE [LARGE SCALE GENOMIC DNA]</scope>
    <source>
        <strain evidence="3 4">KC603</strain>
    </source>
</reference>
<name>A0A4R4RUQ4_9ACTN</name>
<keyword evidence="4" id="KW-1185">Reference proteome</keyword>
<evidence type="ECO:0000313" key="3">
    <source>
        <dbReference type="EMBL" id="TDC52572.1"/>
    </source>
</evidence>
<evidence type="ECO:0000256" key="2">
    <source>
        <dbReference type="SAM" id="SignalP"/>
    </source>
</evidence>
<keyword evidence="2" id="KW-0732">Signal</keyword>
<dbReference type="EMBL" id="SMKL01000014">
    <property type="protein sequence ID" value="TDC52572.1"/>
    <property type="molecule type" value="Genomic_DNA"/>
</dbReference>